<name>A0A1B7Y187_COLHI</name>
<dbReference type="VEuPathDB" id="FungiDB:CH63R_09877"/>
<accession>A0A1B7Y187</accession>
<gene>
    <name evidence="2" type="ORF">CH63R_09877</name>
</gene>
<evidence type="ECO:0000313" key="3">
    <source>
        <dbReference type="Proteomes" id="UP000092177"/>
    </source>
</evidence>
<evidence type="ECO:0000313" key="2">
    <source>
        <dbReference type="EMBL" id="OBR05757.1"/>
    </source>
</evidence>
<dbReference type="AlphaFoldDB" id="A0A1B7Y187"/>
<evidence type="ECO:0000259" key="1">
    <source>
        <dbReference type="Pfam" id="PF20183"/>
    </source>
</evidence>
<sequence>MATNYRDTLAYKLLFDTGMLPDDLFPNFDRIGGNGEYSSPRNTGSKQCVSDFVSCFEAPSEIYRLYGKSAFGTREAIMALDSELSLGSKDPMHEVISEEDTSVVTNTHYLRLAHKLFDFYNLPGNLTQGRATWEATLMPVGRTYFDPEKQAHVQVTIRPDIVYGVKLPGTDLDFGQANYCFSFRTQFAAMGDLDFLIFFQFYRMVILPDDTPLDVWRRGHGGVFHFTVLDQHQNALKPACYHGFLLSTWEPDGNLLLDISVYSPSDSGHWFKYLTFGPDISSSECDLDRYIQKPILSEFDDSQHGWIAGSQESPPTDLAIHRVFDEVMGEGPFDNDEQENQWWLQLPLVPAVTGVLLRQQTRRRWKPKALSLMFTRLPGLQEIHYEPWREWDNTLQRWTDELPTTFYDCEPIRIPTPDVSRTLASSSLGLEHLSASFVVDAGYFFHAFKPSWKWPNLISLALTSQLLAPGESTIVIDDMLQRAAKVAMKMPNLQTMEIWNGRKGLAALFKYQSIGYGGYGQPAEITWRGTWDYALHPYVIRAWEAVALKHRANGCVTVKELLDVGVVKSHGDAIYYLNPSNTVIRPLSFQQIRLEQRIIEGAYDW</sequence>
<dbReference type="GeneID" id="28868958"/>
<organism evidence="2 3">
    <name type="scientific">Colletotrichum higginsianum (strain IMI 349063)</name>
    <name type="common">Crucifer anthracnose fungus</name>
    <dbReference type="NCBI Taxonomy" id="759273"/>
    <lineage>
        <taxon>Eukaryota</taxon>
        <taxon>Fungi</taxon>
        <taxon>Dikarya</taxon>
        <taxon>Ascomycota</taxon>
        <taxon>Pezizomycotina</taxon>
        <taxon>Sordariomycetes</taxon>
        <taxon>Hypocreomycetidae</taxon>
        <taxon>Glomerellales</taxon>
        <taxon>Glomerellaceae</taxon>
        <taxon>Colletotrichum</taxon>
        <taxon>Colletotrichum destructivum species complex</taxon>
    </lineage>
</organism>
<reference evidence="3" key="1">
    <citation type="journal article" date="2017" name="BMC Genomics">
        <title>Gapless genome assembly of Colletotrichum higginsianum reveals chromosome structure and association of transposable elements with secondary metabolite gene clusters.</title>
        <authorList>
            <person name="Dallery J.-F."/>
            <person name="Lapalu N."/>
            <person name="Zampounis A."/>
            <person name="Pigne S."/>
            <person name="Luyten I."/>
            <person name="Amselem J."/>
            <person name="Wittenberg A.H.J."/>
            <person name="Zhou S."/>
            <person name="de Queiroz M.V."/>
            <person name="Robin G.P."/>
            <person name="Auger A."/>
            <person name="Hainaut M."/>
            <person name="Henrissat B."/>
            <person name="Kim K.-T."/>
            <person name="Lee Y.-H."/>
            <person name="Lespinet O."/>
            <person name="Schwartz D.C."/>
            <person name="Thon M.R."/>
            <person name="O'Connell R.J."/>
        </authorList>
    </citation>
    <scope>NUCLEOTIDE SEQUENCE [LARGE SCALE GENOMIC DNA]</scope>
    <source>
        <strain evidence="3">IMI 349063</strain>
    </source>
</reference>
<dbReference type="InterPro" id="IPR046676">
    <property type="entry name" value="DUF6546"/>
</dbReference>
<keyword evidence="3" id="KW-1185">Reference proteome</keyword>
<dbReference type="EMBL" id="LTAN01000007">
    <property type="protein sequence ID" value="OBR05757.1"/>
    <property type="molecule type" value="Genomic_DNA"/>
</dbReference>
<dbReference type="KEGG" id="chig:CH63R_09877"/>
<dbReference type="Proteomes" id="UP000092177">
    <property type="component" value="Unassembled WGS sequence"/>
</dbReference>
<feature type="domain" description="DUF6546" evidence="1">
    <location>
        <begin position="396"/>
        <end position="585"/>
    </location>
</feature>
<dbReference type="OrthoDB" id="10616383at2759"/>
<dbReference type="RefSeq" id="XP_018154275.1">
    <property type="nucleotide sequence ID" value="XM_018304851.1"/>
</dbReference>
<comment type="caution">
    <text evidence="2">The sequence shown here is derived from an EMBL/GenBank/DDBJ whole genome shotgun (WGS) entry which is preliminary data.</text>
</comment>
<dbReference type="Pfam" id="PF20183">
    <property type="entry name" value="DUF6546"/>
    <property type="match status" value="1"/>
</dbReference>
<proteinExistence type="predicted"/>
<protein>
    <submittedName>
        <fullName evidence="2">Oxoglutarate iron-dependent oxygenase</fullName>
    </submittedName>
</protein>